<reference evidence="12 13" key="1">
    <citation type="submission" date="2019-10" db="EMBL/GenBank/DDBJ databases">
        <title>Actinomadura rubteroloni sp. nov. and Actinomadura macrotermitis sp. nov., isolated from the gut of fungus growing-termite Macrotermes natalensis.</title>
        <authorList>
            <person name="Benndorf R."/>
            <person name="Martin K."/>
            <person name="Kuefner M."/>
            <person name="De Beer W."/>
            <person name="Kaster A.-K."/>
            <person name="Vollmers J."/>
            <person name="Poulsen M."/>
            <person name="Beemelmanns C."/>
        </authorList>
    </citation>
    <scope>NUCLEOTIDE SEQUENCE [LARGE SCALE GENOMIC DNA]</scope>
    <source>
        <strain evidence="12 13">RB68</strain>
    </source>
</reference>
<proteinExistence type="predicted"/>
<keyword evidence="8" id="KW-0902">Two-component regulatory system</keyword>
<keyword evidence="13" id="KW-1185">Reference proteome</keyword>
<dbReference type="GO" id="GO:0016020">
    <property type="term" value="C:membrane"/>
    <property type="evidence" value="ECO:0007669"/>
    <property type="project" value="InterPro"/>
</dbReference>
<evidence type="ECO:0000259" key="10">
    <source>
        <dbReference type="Pfam" id="PF02518"/>
    </source>
</evidence>
<evidence type="ECO:0000256" key="9">
    <source>
        <dbReference type="SAM" id="Phobius"/>
    </source>
</evidence>
<accession>A0A7K0C5C2</accession>
<dbReference type="Gene3D" id="1.20.5.1930">
    <property type="match status" value="1"/>
</dbReference>
<dbReference type="GO" id="GO:0046983">
    <property type="term" value="F:protein dimerization activity"/>
    <property type="evidence" value="ECO:0007669"/>
    <property type="project" value="InterPro"/>
</dbReference>
<keyword evidence="9" id="KW-1133">Transmembrane helix</keyword>
<evidence type="ECO:0000259" key="11">
    <source>
        <dbReference type="Pfam" id="PF07730"/>
    </source>
</evidence>
<dbReference type="InterPro" id="IPR036890">
    <property type="entry name" value="HATPase_C_sf"/>
</dbReference>
<feature type="transmembrane region" description="Helical" evidence="9">
    <location>
        <begin position="123"/>
        <end position="150"/>
    </location>
</feature>
<dbReference type="Pfam" id="PF02518">
    <property type="entry name" value="HATPase_c"/>
    <property type="match status" value="1"/>
</dbReference>
<keyword evidence="4" id="KW-0808">Transferase</keyword>
<dbReference type="EMBL" id="WEGH01000004">
    <property type="protein sequence ID" value="MQY08322.1"/>
    <property type="molecule type" value="Genomic_DNA"/>
</dbReference>
<evidence type="ECO:0000313" key="13">
    <source>
        <dbReference type="Proteomes" id="UP000487268"/>
    </source>
</evidence>
<dbReference type="GO" id="GO:0000155">
    <property type="term" value="F:phosphorelay sensor kinase activity"/>
    <property type="evidence" value="ECO:0007669"/>
    <property type="project" value="InterPro"/>
</dbReference>
<evidence type="ECO:0000256" key="8">
    <source>
        <dbReference type="ARBA" id="ARBA00023012"/>
    </source>
</evidence>
<dbReference type="EC" id="2.7.13.3" evidence="2"/>
<keyword evidence="5" id="KW-0547">Nucleotide-binding</keyword>
<dbReference type="SUPFAM" id="SSF55874">
    <property type="entry name" value="ATPase domain of HSP90 chaperone/DNA topoisomerase II/histidine kinase"/>
    <property type="match status" value="1"/>
</dbReference>
<comment type="catalytic activity">
    <reaction evidence="1">
        <text>ATP + protein L-histidine = ADP + protein N-phospho-L-histidine.</text>
        <dbReference type="EC" id="2.7.13.3"/>
    </reaction>
</comment>
<dbReference type="Gene3D" id="3.30.565.10">
    <property type="entry name" value="Histidine kinase-like ATPase, C-terminal domain"/>
    <property type="match status" value="1"/>
</dbReference>
<feature type="transmembrane region" description="Helical" evidence="9">
    <location>
        <begin position="91"/>
        <end position="111"/>
    </location>
</feature>
<dbReference type="Pfam" id="PF07730">
    <property type="entry name" value="HisKA_3"/>
    <property type="match status" value="1"/>
</dbReference>
<evidence type="ECO:0000256" key="2">
    <source>
        <dbReference type="ARBA" id="ARBA00012438"/>
    </source>
</evidence>
<dbReference type="PANTHER" id="PTHR24421:SF10">
    <property type="entry name" value="NITRATE_NITRITE SENSOR PROTEIN NARQ"/>
    <property type="match status" value="1"/>
</dbReference>
<sequence length="393" mass="41034">MDSPHAWDRPWKFAGLTLEPRHLRGVLVAGALVWAVTVYVRAVWTGDPRPSLHGAGLAVVVLNLAGAALLGGGLRLTHGRRCGREAGRRDAVGVVLLVATLVLALVLYGLASRGGVGVMPGMVALWALAWLLPVARAIALGIAVIIALGATGGLTRHGGPEYGLLVAAGGVCLGAVASRARKNAEEATRRAEAATAVLDERSRIAREIHDVLAHSLSAQIVHLEGARLLLARDDGREQALDRVERAQRLARAGLEETRRALATLRGDAPPPEEALAELAEEFRAATGRECAVTVSGAPRELSPQAGLAVVRTAQEALTNVRRHAPGARVHVVLHYGEEVTVLQVTDSGGAGPPPEPGGGYGLVGMRERAELIGGTLETGPEGKGYRVSLRVPA</sequence>
<keyword evidence="3" id="KW-0597">Phosphoprotein</keyword>
<protein>
    <recommendedName>
        <fullName evidence="2">histidine kinase</fullName>
        <ecNumber evidence="2">2.7.13.3</ecNumber>
    </recommendedName>
</protein>
<dbReference type="Proteomes" id="UP000487268">
    <property type="component" value="Unassembled WGS sequence"/>
</dbReference>
<feature type="transmembrane region" description="Helical" evidence="9">
    <location>
        <begin position="52"/>
        <end position="70"/>
    </location>
</feature>
<dbReference type="InterPro" id="IPR050482">
    <property type="entry name" value="Sensor_HK_TwoCompSys"/>
</dbReference>
<feature type="domain" description="Histidine kinase/HSP90-like ATPase" evidence="10">
    <location>
        <begin position="309"/>
        <end position="392"/>
    </location>
</feature>
<dbReference type="CDD" id="cd16917">
    <property type="entry name" value="HATPase_UhpB-NarQ-NarX-like"/>
    <property type="match status" value="1"/>
</dbReference>
<keyword evidence="9" id="KW-0812">Transmembrane</keyword>
<evidence type="ECO:0000313" key="12">
    <source>
        <dbReference type="EMBL" id="MQY08322.1"/>
    </source>
</evidence>
<dbReference type="AlphaFoldDB" id="A0A7K0C5C2"/>
<dbReference type="GO" id="GO:0005524">
    <property type="term" value="F:ATP binding"/>
    <property type="evidence" value="ECO:0007669"/>
    <property type="project" value="UniProtKB-KW"/>
</dbReference>
<gene>
    <name evidence="12" type="ORF">ACRB68_64290</name>
</gene>
<organism evidence="12 13">
    <name type="scientific">Actinomadura macrotermitis</name>
    <dbReference type="NCBI Taxonomy" id="2585200"/>
    <lineage>
        <taxon>Bacteria</taxon>
        <taxon>Bacillati</taxon>
        <taxon>Actinomycetota</taxon>
        <taxon>Actinomycetes</taxon>
        <taxon>Streptosporangiales</taxon>
        <taxon>Thermomonosporaceae</taxon>
        <taxon>Actinomadura</taxon>
    </lineage>
</organism>
<dbReference type="InterPro" id="IPR003594">
    <property type="entry name" value="HATPase_dom"/>
</dbReference>
<evidence type="ECO:0000256" key="4">
    <source>
        <dbReference type="ARBA" id="ARBA00022679"/>
    </source>
</evidence>
<dbReference type="PANTHER" id="PTHR24421">
    <property type="entry name" value="NITRATE/NITRITE SENSOR PROTEIN NARX-RELATED"/>
    <property type="match status" value="1"/>
</dbReference>
<evidence type="ECO:0000256" key="1">
    <source>
        <dbReference type="ARBA" id="ARBA00000085"/>
    </source>
</evidence>
<dbReference type="RefSeq" id="WP_207709884.1">
    <property type="nucleotide sequence ID" value="NZ_WEGH01000004.1"/>
</dbReference>
<keyword evidence="6" id="KW-0418">Kinase</keyword>
<keyword evidence="9" id="KW-0472">Membrane</keyword>
<name>A0A7K0C5C2_9ACTN</name>
<feature type="domain" description="Signal transduction histidine kinase subgroup 3 dimerisation and phosphoacceptor" evidence="11">
    <location>
        <begin position="200"/>
        <end position="266"/>
    </location>
</feature>
<feature type="transmembrane region" description="Helical" evidence="9">
    <location>
        <begin position="21"/>
        <end position="40"/>
    </location>
</feature>
<evidence type="ECO:0000256" key="6">
    <source>
        <dbReference type="ARBA" id="ARBA00022777"/>
    </source>
</evidence>
<evidence type="ECO:0000256" key="3">
    <source>
        <dbReference type="ARBA" id="ARBA00022553"/>
    </source>
</evidence>
<evidence type="ECO:0000256" key="7">
    <source>
        <dbReference type="ARBA" id="ARBA00022840"/>
    </source>
</evidence>
<keyword evidence="7" id="KW-0067">ATP-binding</keyword>
<dbReference type="InterPro" id="IPR011712">
    <property type="entry name" value="Sig_transdc_His_kin_sub3_dim/P"/>
</dbReference>
<evidence type="ECO:0000256" key="5">
    <source>
        <dbReference type="ARBA" id="ARBA00022741"/>
    </source>
</evidence>
<comment type="caution">
    <text evidence="12">The sequence shown here is derived from an EMBL/GenBank/DDBJ whole genome shotgun (WGS) entry which is preliminary data.</text>
</comment>